<accession>A0ABT1L496</accession>
<dbReference type="SMART" id="SM00463">
    <property type="entry name" value="SMR"/>
    <property type="match status" value="1"/>
</dbReference>
<dbReference type="RefSeq" id="WP_258569092.1">
    <property type="nucleotide sequence ID" value="NZ_JAKUDN010000001.1"/>
</dbReference>
<dbReference type="Gene3D" id="3.30.1370.110">
    <property type="match status" value="1"/>
</dbReference>
<dbReference type="Pfam" id="PF01713">
    <property type="entry name" value="Smr"/>
    <property type="match status" value="1"/>
</dbReference>
<evidence type="ECO:0000313" key="3">
    <source>
        <dbReference type="Proteomes" id="UP001320768"/>
    </source>
</evidence>
<dbReference type="InterPro" id="IPR036063">
    <property type="entry name" value="Smr_dom_sf"/>
</dbReference>
<evidence type="ECO:0000313" key="2">
    <source>
        <dbReference type="EMBL" id="MCP8351986.1"/>
    </source>
</evidence>
<evidence type="ECO:0000259" key="1">
    <source>
        <dbReference type="PROSITE" id="PS50828"/>
    </source>
</evidence>
<name>A0ABT1L496_9GAMM</name>
<keyword evidence="3" id="KW-1185">Reference proteome</keyword>
<protein>
    <submittedName>
        <fullName evidence="2">Smr/MutS family protein</fullName>
    </submittedName>
</protein>
<dbReference type="Proteomes" id="UP001320768">
    <property type="component" value="Unassembled WGS sequence"/>
</dbReference>
<dbReference type="InterPro" id="IPR002625">
    <property type="entry name" value="Smr_dom"/>
</dbReference>
<comment type="caution">
    <text evidence="2">The sequence shown here is derived from an EMBL/GenBank/DDBJ whole genome shotgun (WGS) entry which is preliminary data.</text>
</comment>
<sequence>MPRYRIDPNILSHSHDDEDIPINSTYPDTYKAPSTPNLTLRQLKSGKIPIHSTINLRGLYQKEAREQLQNLIQQNNKQSLYLIIHGKGLRSDNNIPKIKNLLLSMIYQHPKVIAYTPALAKDGGEGACYVLLGEGVTSL</sequence>
<reference evidence="2 3" key="1">
    <citation type="journal article" date="2022" name="Nat. Microbiol.">
        <title>The microbiome of a bacterivorous marine choanoflagellate contains a resource-demanding obligate bacterial associate.</title>
        <authorList>
            <person name="Needham D.M."/>
            <person name="Poirier C."/>
            <person name="Bachy C."/>
            <person name="George E.E."/>
            <person name="Wilken S."/>
            <person name="Yung C.C.M."/>
            <person name="Limardo A.J."/>
            <person name="Morando M."/>
            <person name="Sudek L."/>
            <person name="Malmstrom R.R."/>
            <person name="Keeling P.J."/>
            <person name="Santoro A.E."/>
            <person name="Worden A.Z."/>
        </authorList>
    </citation>
    <scope>NUCLEOTIDE SEQUENCE [LARGE SCALE GENOMIC DNA]</scope>
    <source>
        <strain evidence="2 3">Comchoano-2</strain>
    </source>
</reference>
<dbReference type="PANTHER" id="PTHR35562">
    <property type="entry name" value="DNA ENDONUCLEASE SMRA-RELATED"/>
    <property type="match status" value="1"/>
</dbReference>
<dbReference type="SUPFAM" id="SSF160443">
    <property type="entry name" value="SMR domain-like"/>
    <property type="match status" value="1"/>
</dbReference>
<dbReference type="PROSITE" id="PS50828">
    <property type="entry name" value="SMR"/>
    <property type="match status" value="1"/>
</dbReference>
<dbReference type="EMBL" id="JAKUDN010000001">
    <property type="protein sequence ID" value="MCP8351986.1"/>
    <property type="molecule type" value="Genomic_DNA"/>
</dbReference>
<proteinExistence type="predicted"/>
<organism evidence="2 3">
    <name type="scientific">Candidatus Synchoanobacter obligatus</name>
    <dbReference type="NCBI Taxonomy" id="2919597"/>
    <lineage>
        <taxon>Bacteria</taxon>
        <taxon>Pseudomonadati</taxon>
        <taxon>Pseudomonadota</taxon>
        <taxon>Gammaproteobacteria</taxon>
        <taxon>Candidatus Comchoanobacterales</taxon>
        <taxon>Candidatus Comchoanobacteraceae</taxon>
        <taxon>Candidatus Synchoanobacter</taxon>
    </lineage>
</organism>
<dbReference type="PANTHER" id="PTHR35562:SF2">
    <property type="entry name" value="DNA ENDONUCLEASE SMRA-RELATED"/>
    <property type="match status" value="1"/>
</dbReference>
<feature type="domain" description="Smr" evidence="1">
    <location>
        <begin position="54"/>
        <end position="133"/>
    </location>
</feature>
<gene>
    <name evidence="2" type="ORF">MKS91_01590</name>
</gene>